<dbReference type="PANTHER" id="PTHR30570:SF1">
    <property type="entry name" value="PHOSPHATE-BINDING PROTEIN PSTS"/>
    <property type="match status" value="1"/>
</dbReference>
<organism evidence="3 4">
    <name type="scientific">Pararcticibacter amylolyticus</name>
    <dbReference type="NCBI Taxonomy" id="2173175"/>
    <lineage>
        <taxon>Bacteria</taxon>
        <taxon>Pseudomonadati</taxon>
        <taxon>Bacteroidota</taxon>
        <taxon>Sphingobacteriia</taxon>
        <taxon>Sphingobacteriales</taxon>
        <taxon>Sphingobacteriaceae</taxon>
        <taxon>Pararcticibacter</taxon>
    </lineage>
</organism>
<protein>
    <submittedName>
        <fullName evidence="3">Phosphate ABC transporter substrate-binding protein</fullName>
    </submittedName>
</protein>
<keyword evidence="1" id="KW-0732">Signal</keyword>
<accession>A0A2U2PN81</accession>
<feature type="domain" description="PBP" evidence="2">
    <location>
        <begin position="25"/>
        <end position="272"/>
    </location>
</feature>
<dbReference type="OrthoDB" id="1450880at2"/>
<dbReference type="InterPro" id="IPR024370">
    <property type="entry name" value="PBP_domain"/>
</dbReference>
<evidence type="ECO:0000313" key="3">
    <source>
        <dbReference type="EMBL" id="PWG82742.1"/>
    </source>
</evidence>
<sequence>MKQFIACLGSLALLFAACNGNSNKQEETETSGSTKILVDESFSPIVEDQWYVFENTYPRADIQLVYRPENMLVNQFLSDSARVAVMSRLLTKEEARVFERKNIKIRNTRFAIDAVALISKRSSADSVITVQEIIDIMQGKPSERKLVFDNPNSSTVRYLKDLAKISKLPTKGVYALETNSEVIKFVHNNSGVIGVIGINWYKQPGKELEPLIEGLRVLGVKNVPGSPGSDKYYKPSQDNLAMELYPLRRDLYIINCQGGAGLGWGFASFLAGETGQRIVLKSGLLPDSIPPREILIK</sequence>
<dbReference type="Pfam" id="PF12849">
    <property type="entry name" value="PBP_like_2"/>
    <property type="match status" value="1"/>
</dbReference>
<comment type="caution">
    <text evidence="3">The sequence shown here is derived from an EMBL/GenBank/DDBJ whole genome shotgun (WGS) entry which is preliminary data.</text>
</comment>
<reference evidence="3 4" key="1">
    <citation type="submission" date="2018-04" db="EMBL/GenBank/DDBJ databases">
        <title>Pedobacter chongqingensis sp. nov., isolated from a rottenly hemp rope.</title>
        <authorList>
            <person name="Cai Y."/>
        </authorList>
    </citation>
    <scope>NUCLEOTIDE SEQUENCE [LARGE SCALE GENOMIC DNA]</scope>
    <source>
        <strain evidence="3 4">FJ4-8</strain>
    </source>
</reference>
<dbReference type="SUPFAM" id="SSF53850">
    <property type="entry name" value="Periplasmic binding protein-like II"/>
    <property type="match status" value="1"/>
</dbReference>
<proteinExistence type="predicted"/>
<evidence type="ECO:0000256" key="1">
    <source>
        <dbReference type="ARBA" id="ARBA00022729"/>
    </source>
</evidence>
<evidence type="ECO:0000259" key="2">
    <source>
        <dbReference type="Pfam" id="PF12849"/>
    </source>
</evidence>
<evidence type="ECO:0000313" key="4">
    <source>
        <dbReference type="Proteomes" id="UP000245647"/>
    </source>
</evidence>
<dbReference type="AlphaFoldDB" id="A0A2U2PN81"/>
<dbReference type="RefSeq" id="WP_109414160.1">
    <property type="nucleotide sequence ID" value="NZ_QEAS01000001.1"/>
</dbReference>
<name>A0A2U2PN81_9SPHI</name>
<dbReference type="PROSITE" id="PS51257">
    <property type="entry name" value="PROKAR_LIPOPROTEIN"/>
    <property type="match status" value="1"/>
</dbReference>
<keyword evidence="4" id="KW-1185">Reference proteome</keyword>
<dbReference type="Proteomes" id="UP000245647">
    <property type="component" value="Unassembled WGS sequence"/>
</dbReference>
<dbReference type="Gene3D" id="3.40.190.10">
    <property type="entry name" value="Periplasmic binding protein-like II"/>
    <property type="match status" value="2"/>
</dbReference>
<dbReference type="InterPro" id="IPR050811">
    <property type="entry name" value="Phosphate_ABC_transporter"/>
</dbReference>
<dbReference type="EMBL" id="QEAS01000001">
    <property type="protein sequence ID" value="PWG82742.1"/>
    <property type="molecule type" value="Genomic_DNA"/>
</dbReference>
<dbReference type="PANTHER" id="PTHR30570">
    <property type="entry name" value="PERIPLASMIC PHOSPHATE BINDING COMPONENT OF PHOSPHATE ABC TRANSPORTER"/>
    <property type="match status" value="1"/>
</dbReference>
<gene>
    <name evidence="3" type="ORF">DDR33_00385</name>
</gene>